<dbReference type="RefSeq" id="WP_159409785.1">
    <property type="nucleotide sequence ID" value="NZ_CP026115.2"/>
</dbReference>
<reference evidence="1 2" key="1">
    <citation type="submission" date="2020-02" db="EMBL/GenBank/DDBJ databases">
        <title>Pseudomonas Putida W5 Complete Genome Assembly.</title>
        <authorList>
            <person name="Yuan Z.-C."/>
            <person name="Shaw G.A."/>
            <person name="Cusano A.D."/>
            <person name="Caddey B.J."/>
            <person name="Weselowski B.J."/>
        </authorList>
    </citation>
    <scope>NUCLEOTIDE SEQUENCE [LARGE SCALE GENOMIC DNA]</scope>
    <source>
        <strain evidence="1 2">W5</strain>
    </source>
</reference>
<evidence type="ECO:0000313" key="1">
    <source>
        <dbReference type="EMBL" id="QHG64397.1"/>
    </source>
</evidence>
<accession>A0A6I6XYS5</accession>
<sequence length="78" mass="9002">MNDAVSLFRRVECGTEQPVLLHELEARVSEDGRELIVSRYRERYGNGGDTQRHEVHRRVPIATLLKWMAREGTTPQPS</sequence>
<name>A0A6I6XYS5_PSEPU</name>
<organism evidence="1 2">
    <name type="scientific">Pseudomonas putida</name>
    <name type="common">Arthrobacter siderocapsulatus</name>
    <dbReference type="NCBI Taxonomy" id="303"/>
    <lineage>
        <taxon>Bacteria</taxon>
        <taxon>Pseudomonadati</taxon>
        <taxon>Pseudomonadota</taxon>
        <taxon>Gammaproteobacteria</taxon>
        <taxon>Pseudomonadales</taxon>
        <taxon>Pseudomonadaceae</taxon>
        <taxon>Pseudomonas</taxon>
    </lineage>
</organism>
<protein>
    <submittedName>
        <fullName evidence="1">Uncharacterized protein</fullName>
    </submittedName>
</protein>
<evidence type="ECO:0000313" key="2">
    <source>
        <dbReference type="Proteomes" id="UP000464480"/>
    </source>
</evidence>
<dbReference type="EMBL" id="CP026115">
    <property type="protein sequence ID" value="QHG64397.1"/>
    <property type="molecule type" value="Genomic_DNA"/>
</dbReference>
<dbReference type="AlphaFoldDB" id="A0A6I6XYS5"/>
<gene>
    <name evidence="1" type="ORF">C2H86_08225</name>
</gene>
<dbReference type="Proteomes" id="UP000464480">
    <property type="component" value="Chromosome"/>
</dbReference>
<proteinExistence type="predicted"/>